<reference evidence="3" key="1">
    <citation type="submission" date="2022-10" db="EMBL/GenBank/DDBJ databases">
        <authorList>
            <person name="Chen Y."/>
            <person name="Dougan E. K."/>
            <person name="Chan C."/>
            <person name="Rhodes N."/>
            <person name="Thang M."/>
        </authorList>
    </citation>
    <scope>NUCLEOTIDE SEQUENCE</scope>
</reference>
<dbReference type="OrthoDB" id="436496at2759"/>
<accession>A0A9P1BJT5</accession>
<feature type="compositionally biased region" description="Polar residues" evidence="2">
    <location>
        <begin position="324"/>
        <end position="333"/>
    </location>
</feature>
<dbReference type="AlphaFoldDB" id="A0A9P1BJT5"/>
<dbReference type="EMBL" id="CAMXCT030000113">
    <property type="protein sequence ID" value="CAL4761322.1"/>
    <property type="molecule type" value="Genomic_DNA"/>
</dbReference>
<evidence type="ECO:0000256" key="2">
    <source>
        <dbReference type="SAM" id="MobiDB-lite"/>
    </source>
</evidence>
<evidence type="ECO:0000256" key="1">
    <source>
        <dbReference type="SAM" id="Coils"/>
    </source>
</evidence>
<reference evidence="4" key="2">
    <citation type="submission" date="2024-04" db="EMBL/GenBank/DDBJ databases">
        <authorList>
            <person name="Chen Y."/>
            <person name="Shah S."/>
            <person name="Dougan E. K."/>
            <person name="Thang M."/>
            <person name="Chan C."/>
        </authorList>
    </citation>
    <scope>NUCLEOTIDE SEQUENCE [LARGE SCALE GENOMIC DNA]</scope>
</reference>
<keyword evidence="1" id="KW-0175">Coiled coil</keyword>
<feature type="coiled-coil region" evidence="1">
    <location>
        <begin position="183"/>
        <end position="242"/>
    </location>
</feature>
<proteinExistence type="predicted"/>
<dbReference type="EMBL" id="CAMXCT020000113">
    <property type="protein sequence ID" value="CAL1127385.1"/>
    <property type="molecule type" value="Genomic_DNA"/>
</dbReference>
<name>A0A9P1BJT5_9DINO</name>
<organism evidence="3">
    <name type="scientific">Cladocopium goreaui</name>
    <dbReference type="NCBI Taxonomy" id="2562237"/>
    <lineage>
        <taxon>Eukaryota</taxon>
        <taxon>Sar</taxon>
        <taxon>Alveolata</taxon>
        <taxon>Dinophyceae</taxon>
        <taxon>Suessiales</taxon>
        <taxon>Symbiodiniaceae</taxon>
        <taxon>Cladocopium</taxon>
    </lineage>
</organism>
<comment type="caution">
    <text evidence="3">The sequence shown here is derived from an EMBL/GenBank/DDBJ whole genome shotgun (WGS) entry which is preliminary data.</text>
</comment>
<sequence length="356" mass="39261">MPLLKGRMVGGSQEETDVFNRRIARMDEQLRRLQSRDWRPAKFRAGKPLTRPGESGQSWDDVMSPLRPRMLGEASPISNRSEQDGESPGSDRLPHGHDGATASAGSAGSSEVETSAPSEAQAAAFRLREQQLLSELVESRREVEKITGLLHDREEQIRRLAVCSPPSDRRGTDRTDACCAATEQQLRAELAERERQVAALQQSERLAERRAAQQLHEARLEMAETRRQQEILSLEMQEAELQRRERCHAAAVSGSGASLLQMMRLPPEAPAELKRAHLKEAVMALKQLVQELTLNELPEASGAHSAQPRSVEQRQETCLAQADSLDTTMSTMGTMPCIPEEDSECSGSPCSPAVGT</sequence>
<evidence type="ECO:0000313" key="4">
    <source>
        <dbReference type="EMBL" id="CAL1127385.1"/>
    </source>
</evidence>
<feature type="compositionally biased region" description="Low complexity" evidence="2">
    <location>
        <begin position="99"/>
        <end position="116"/>
    </location>
</feature>
<feature type="compositionally biased region" description="Basic and acidic residues" evidence="2">
    <location>
        <begin position="30"/>
        <end position="40"/>
    </location>
</feature>
<dbReference type="EMBL" id="CAMXCT010000113">
    <property type="protein sequence ID" value="CAI3974010.1"/>
    <property type="molecule type" value="Genomic_DNA"/>
</dbReference>
<evidence type="ECO:0000313" key="3">
    <source>
        <dbReference type="EMBL" id="CAI3974010.1"/>
    </source>
</evidence>
<protein>
    <submittedName>
        <fullName evidence="3">Uncharacterized protein</fullName>
    </submittedName>
</protein>
<evidence type="ECO:0000313" key="5">
    <source>
        <dbReference type="Proteomes" id="UP001152797"/>
    </source>
</evidence>
<keyword evidence="5" id="KW-1185">Reference proteome</keyword>
<feature type="region of interest" description="Disordered" evidence="2">
    <location>
        <begin position="299"/>
        <end position="356"/>
    </location>
</feature>
<dbReference type="Proteomes" id="UP001152797">
    <property type="component" value="Unassembled WGS sequence"/>
</dbReference>
<feature type="region of interest" description="Disordered" evidence="2">
    <location>
        <begin position="30"/>
        <end position="120"/>
    </location>
</feature>
<gene>
    <name evidence="3" type="ORF">C1SCF055_LOCUS2450</name>
</gene>